<reference evidence="5" key="1">
    <citation type="submission" date="2021-02" db="EMBL/GenBank/DDBJ databases">
        <authorList>
            <person name="Dougan E. K."/>
            <person name="Rhodes N."/>
            <person name="Thang M."/>
            <person name="Chan C."/>
        </authorList>
    </citation>
    <scope>NUCLEOTIDE SEQUENCE</scope>
</reference>
<evidence type="ECO:0000256" key="3">
    <source>
        <dbReference type="ARBA" id="ARBA00023002"/>
    </source>
</evidence>
<evidence type="ECO:0000313" key="5">
    <source>
        <dbReference type="EMBL" id="CAE7252706.1"/>
    </source>
</evidence>
<keyword evidence="2" id="KW-0521">NADP</keyword>
<evidence type="ECO:0000313" key="6">
    <source>
        <dbReference type="Proteomes" id="UP000604046"/>
    </source>
</evidence>
<keyword evidence="6" id="KW-1185">Reference proteome</keyword>
<protein>
    <submittedName>
        <fullName evidence="5">Cbr3 protein</fullName>
    </submittedName>
</protein>
<comment type="caution">
    <text evidence="5">The sequence shown here is derived from an EMBL/GenBank/DDBJ whole genome shotgun (WGS) entry which is preliminary data.</text>
</comment>
<dbReference type="PANTHER" id="PTHR43963:SF6">
    <property type="entry name" value="CHAIN DEHYDROGENASE FAMILY PROTEIN, PUTATIVE (AFU_ORTHOLOGUE AFUA_3G15350)-RELATED"/>
    <property type="match status" value="1"/>
</dbReference>
<feature type="region of interest" description="Disordered" evidence="4">
    <location>
        <begin position="16"/>
        <end position="38"/>
    </location>
</feature>
<dbReference type="EMBL" id="CAJNDS010001225">
    <property type="protein sequence ID" value="CAE7252706.1"/>
    <property type="molecule type" value="Genomic_DNA"/>
</dbReference>
<dbReference type="Gene3D" id="3.40.50.720">
    <property type="entry name" value="NAD(P)-binding Rossmann-like Domain"/>
    <property type="match status" value="1"/>
</dbReference>
<gene>
    <name evidence="5" type="primary">Cbr3</name>
    <name evidence="5" type="ORF">SNAT2548_LOCUS12645</name>
</gene>
<keyword evidence="3" id="KW-0560">Oxidoreductase</keyword>
<accession>A0A812LX23</accession>
<dbReference type="InterPro" id="IPR036291">
    <property type="entry name" value="NAD(P)-bd_dom_sf"/>
</dbReference>
<comment type="similarity">
    <text evidence="1">Belongs to the short-chain dehydrogenases/reductases (SDR) family.</text>
</comment>
<dbReference type="PANTHER" id="PTHR43963">
    <property type="entry name" value="CARBONYL REDUCTASE 1-RELATED"/>
    <property type="match status" value="1"/>
</dbReference>
<organism evidence="5 6">
    <name type="scientific">Symbiodinium natans</name>
    <dbReference type="NCBI Taxonomy" id="878477"/>
    <lineage>
        <taxon>Eukaryota</taxon>
        <taxon>Sar</taxon>
        <taxon>Alveolata</taxon>
        <taxon>Dinophyceae</taxon>
        <taxon>Suessiales</taxon>
        <taxon>Symbiodiniaceae</taxon>
        <taxon>Symbiodinium</taxon>
    </lineage>
</organism>
<dbReference type="Pfam" id="PF13561">
    <property type="entry name" value="adh_short_C2"/>
    <property type="match status" value="1"/>
</dbReference>
<dbReference type="GO" id="GO:0016491">
    <property type="term" value="F:oxidoreductase activity"/>
    <property type="evidence" value="ECO:0007669"/>
    <property type="project" value="UniProtKB-KW"/>
</dbReference>
<dbReference type="SUPFAM" id="SSF51735">
    <property type="entry name" value="NAD(P)-binding Rossmann-fold domains"/>
    <property type="match status" value="1"/>
</dbReference>
<name>A0A812LX23_9DINO</name>
<dbReference type="AlphaFoldDB" id="A0A812LX23"/>
<dbReference type="Proteomes" id="UP000604046">
    <property type="component" value="Unassembled WGS sequence"/>
</dbReference>
<sequence length="1022" mass="112560">ARPRARRGPMLLLWARSSSVSGGPEQGAGRGSGRGAEGVAKGLRPELALVDVADPESVRKCAEMIKERHGGADLVIHNAAARMTPEKTPAEYVRDFVTTNNLGTTEMLRTFLPVMRPGGRLLVIASSFGTLTKLPESLHPKFDVQKSTLEDLDKVMLEYAASVEAGKAAEEGWPDWVNIPSKVGQVAAVKVAAATADAGLFVGGCCPGLVDTAASRPWFKVVFPAGLQREAPCDLDISLQEDASFVVRVAGSTWLESAPLRLFAHGSWHHSAALQQKRLRRYRGEDNLGPFECMNISWEVQEQARVISFHTSLKTYLQSCAAVFVQEVPQGAGDTNASNPALPRDGHELNPGMYPPILNFPALRSSQLDSLGFLLWGGSMAKAVFGRNVTSHLQGLSSGPVALFDSSRATLVVSPMDNFKNSVHFYDVARSTWDLGVSSEVMALPQGFQHRTLMVADTGITRAMDIFGGLLRRAYGTTRPLMDLDPVVNYLSYWTDNGAYYYGDQWHESGGGGETCGEASMKQVAHGLAGLDLLQAVHVWQLDDWWYPGHPAVYVHCVREWVLGQAGFHSSLGDLQKALGKPWLLYVPFFCRENAYTEHFRFINGSHGSTEFALPHPDEALAFYRMLFDFGRANGMKSFEHDFLNFNFLAVPHLRQTFGASRKWLQAMDAAAAYRMVPMQMCMAMPSDLLVSLELLATTNYRASDDYASQANFDIGGSSLLAFALNLRPSKDSFWSQRPASSQETGRPWGPQDNPGSNCELNALIATLSTGPVALADKAYETNRTLLLRCMRPDGLLLQPDKPATAIDAVYMQSLEARTVPPPGLVWATYSQVRGAAKGQIWHYALSIDLPRPWQLQPDDFYPSLDMARRWVVRRWHRNHRPNLCVNGSEALVSGCLLAEIRVARDFPHILDDRPIMVQNDTHRFDLWQFSPVEENGWVFLGEVGKYVSVSSKRFRHVQPLRSGLLVTLVGVRGEEVQLTALKPCGTGWTVLEKTLLLEDSEVSAVFASEPSDPALGGVLQV</sequence>
<feature type="compositionally biased region" description="Polar residues" evidence="4">
    <location>
        <begin position="734"/>
        <end position="745"/>
    </location>
</feature>
<evidence type="ECO:0000256" key="4">
    <source>
        <dbReference type="SAM" id="MobiDB-lite"/>
    </source>
</evidence>
<dbReference type="OrthoDB" id="422780at2759"/>
<proteinExistence type="inferred from homology"/>
<feature type="region of interest" description="Disordered" evidence="4">
    <location>
        <begin position="734"/>
        <end position="754"/>
    </location>
</feature>
<dbReference type="InterPro" id="IPR002347">
    <property type="entry name" value="SDR_fam"/>
</dbReference>
<feature type="compositionally biased region" description="Gly residues" evidence="4">
    <location>
        <begin position="24"/>
        <end position="36"/>
    </location>
</feature>
<evidence type="ECO:0000256" key="2">
    <source>
        <dbReference type="ARBA" id="ARBA00022857"/>
    </source>
</evidence>
<feature type="non-terminal residue" evidence="5">
    <location>
        <position position="1022"/>
    </location>
</feature>
<evidence type="ECO:0000256" key="1">
    <source>
        <dbReference type="ARBA" id="ARBA00006484"/>
    </source>
</evidence>